<evidence type="ECO:0000256" key="1">
    <source>
        <dbReference type="ARBA" id="ARBA00022729"/>
    </source>
</evidence>
<dbReference type="EMBL" id="RRCF01000001">
    <property type="protein sequence ID" value="RRJ22943.1"/>
    <property type="molecule type" value="Genomic_DNA"/>
</dbReference>
<feature type="chain" id="PRO_5018670012" description="Outer membrane protein beta-barrel domain-containing protein" evidence="2">
    <location>
        <begin position="23"/>
        <end position="202"/>
    </location>
</feature>
<comment type="caution">
    <text evidence="4">The sequence shown here is derived from an EMBL/GenBank/DDBJ whole genome shotgun (WGS) entry which is preliminary data.</text>
</comment>
<evidence type="ECO:0000313" key="5">
    <source>
        <dbReference type="Proteomes" id="UP000276260"/>
    </source>
</evidence>
<dbReference type="SUPFAM" id="SSF56925">
    <property type="entry name" value="OMPA-like"/>
    <property type="match status" value="1"/>
</dbReference>
<protein>
    <recommendedName>
        <fullName evidence="3">Outer membrane protein beta-barrel domain-containing protein</fullName>
    </recommendedName>
</protein>
<evidence type="ECO:0000256" key="2">
    <source>
        <dbReference type="SAM" id="SignalP"/>
    </source>
</evidence>
<dbReference type="RefSeq" id="WP_046518749.1">
    <property type="nucleotide sequence ID" value="NZ_LAVS01000004.1"/>
</dbReference>
<evidence type="ECO:0000259" key="3">
    <source>
        <dbReference type="Pfam" id="PF13505"/>
    </source>
</evidence>
<dbReference type="Gene3D" id="2.40.160.20">
    <property type="match status" value="1"/>
</dbReference>
<accession>A0A3P3QRM1</accession>
<proteinExistence type="predicted"/>
<dbReference type="OrthoDB" id="5767697at2"/>
<feature type="signal peptide" evidence="2">
    <location>
        <begin position="1"/>
        <end position="22"/>
    </location>
</feature>
<dbReference type="InterPro" id="IPR011250">
    <property type="entry name" value="OMP/PagP_B-barrel"/>
</dbReference>
<sequence>MKISVKLLLVLPLLTAAPALFAAASDFAVSADVGATRQSSDGESGTEASASLGLSYQITPQWSVLLNYTDSGEADLTTVSDTFAIGDVLYDATLALDNTAIGLFAQYMTERQAEHWSFGGRLGLVRWDTDLNLTLHASPDVGLTILSDTGTDLAAGLVAQYALTEKWDMTLGLDYMRYSISFEDESTDVTNTRLYIGLKNTF</sequence>
<organism evidence="4 5">
    <name type="scientific">Rheinheimera mesophila</name>
    <dbReference type="NCBI Taxonomy" id="1547515"/>
    <lineage>
        <taxon>Bacteria</taxon>
        <taxon>Pseudomonadati</taxon>
        <taxon>Pseudomonadota</taxon>
        <taxon>Gammaproteobacteria</taxon>
        <taxon>Chromatiales</taxon>
        <taxon>Chromatiaceae</taxon>
        <taxon>Rheinheimera</taxon>
    </lineage>
</organism>
<keyword evidence="1 2" id="KW-0732">Signal</keyword>
<reference evidence="4 5" key="1">
    <citation type="submission" date="2018-11" db="EMBL/GenBank/DDBJ databases">
        <title>Draft genome analysis of Rheinheimera mesophila isolated from an industrial waste site.</title>
        <authorList>
            <person name="Yu Q."/>
            <person name="Qi Y."/>
            <person name="Zhang H."/>
            <person name="Lu Y."/>
            <person name="Pu J."/>
        </authorList>
    </citation>
    <scope>NUCLEOTIDE SEQUENCE [LARGE SCALE GENOMIC DNA]</scope>
    <source>
        <strain evidence="4 5">IITR13</strain>
    </source>
</reference>
<dbReference type="Pfam" id="PF13505">
    <property type="entry name" value="OMP_b-brl"/>
    <property type="match status" value="1"/>
</dbReference>
<evidence type="ECO:0000313" key="4">
    <source>
        <dbReference type="EMBL" id="RRJ22943.1"/>
    </source>
</evidence>
<keyword evidence="5" id="KW-1185">Reference proteome</keyword>
<gene>
    <name evidence="4" type="ORF">EIK76_02325</name>
</gene>
<feature type="domain" description="Outer membrane protein beta-barrel" evidence="3">
    <location>
        <begin position="8"/>
        <end position="202"/>
    </location>
</feature>
<dbReference type="AlphaFoldDB" id="A0A3P3QRM1"/>
<name>A0A3P3QRM1_9GAMM</name>
<dbReference type="InterPro" id="IPR027385">
    <property type="entry name" value="Beta-barrel_OMP"/>
</dbReference>
<dbReference type="Proteomes" id="UP000276260">
    <property type="component" value="Unassembled WGS sequence"/>
</dbReference>